<dbReference type="EMBL" id="CAKD01000029">
    <property type="protein sequence ID" value="CCI86047.1"/>
    <property type="molecule type" value="Genomic_DNA"/>
</dbReference>
<evidence type="ECO:0000256" key="6">
    <source>
        <dbReference type="SAM" id="Phobius"/>
    </source>
</evidence>
<evidence type="ECO:0000313" key="8">
    <source>
        <dbReference type="EMBL" id="CCI86047.1"/>
    </source>
</evidence>
<reference evidence="8 9" key="1">
    <citation type="submission" date="2012-06" db="EMBL/GenBank/DDBJ databases">
        <title>Draft Genome Sequence of Lactobacillus pasteurii CRBIP 24.76T.</title>
        <authorList>
            <person name="Cousin S."/>
            <person name="Bouchier C."/>
            <person name="Loux V."/>
            <person name="Ma L."/>
            <person name="Creno S."/>
            <person name="Bizet C."/>
            <person name="Clermont D."/>
        </authorList>
    </citation>
    <scope>NUCLEOTIDE SEQUENCE [LARGE SCALE GENOMIC DNA]</scope>
    <source>
        <strain evidence="9">CRBIP 24.76T</strain>
    </source>
</reference>
<evidence type="ECO:0000256" key="3">
    <source>
        <dbReference type="ARBA" id="ARBA00022692"/>
    </source>
</evidence>
<feature type="transmembrane region" description="Helical" evidence="6">
    <location>
        <begin position="38"/>
        <end position="58"/>
    </location>
</feature>
<keyword evidence="4 6" id="KW-1133">Transmembrane helix</keyword>
<feature type="transmembrane region" description="Helical" evidence="6">
    <location>
        <begin position="277"/>
        <end position="302"/>
    </location>
</feature>
<dbReference type="AlphaFoldDB" id="I7J131"/>
<name>I7J131_9LACO</name>
<feature type="transmembrane region" description="Helical" evidence="6">
    <location>
        <begin position="108"/>
        <end position="128"/>
    </location>
</feature>
<dbReference type="InterPro" id="IPR053160">
    <property type="entry name" value="MFS_DHA3_Transporter"/>
</dbReference>
<comment type="subcellular location">
    <subcellularLocation>
        <location evidence="1">Cell membrane</location>
        <topology evidence="1">Multi-pass membrane protein</topology>
    </subcellularLocation>
</comment>
<feature type="domain" description="Major facilitator superfamily (MFS) profile" evidence="7">
    <location>
        <begin position="1"/>
        <end position="369"/>
    </location>
</feature>
<gene>
    <name evidence="8" type="ORF">BN53_08275</name>
</gene>
<protein>
    <submittedName>
        <fullName evidence="8">Permease of the major facilitator superfamily</fullName>
    </submittedName>
</protein>
<feature type="transmembrane region" description="Helical" evidence="6">
    <location>
        <begin position="187"/>
        <end position="203"/>
    </location>
</feature>
<evidence type="ECO:0000256" key="1">
    <source>
        <dbReference type="ARBA" id="ARBA00004651"/>
    </source>
</evidence>
<dbReference type="InterPro" id="IPR020846">
    <property type="entry name" value="MFS_dom"/>
</dbReference>
<feature type="transmembrane region" description="Helical" evidence="6">
    <location>
        <begin position="223"/>
        <end position="241"/>
    </location>
</feature>
<dbReference type="PROSITE" id="PS50850">
    <property type="entry name" value="MFS"/>
    <property type="match status" value="1"/>
</dbReference>
<dbReference type="GO" id="GO:0005886">
    <property type="term" value="C:plasma membrane"/>
    <property type="evidence" value="ECO:0007669"/>
    <property type="project" value="UniProtKB-SubCell"/>
</dbReference>
<dbReference type="eggNOG" id="COG2814">
    <property type="taxonomic scope" value="Bacteria"/>
</dbReference>
<evidence type="ECO:0000256" key="4">
    <source>
        <dbReference type="ARBA" id="ARBA00022989"/>
    </source>
</evidence>
<feature type="transmembrane region" description="Helical" evidence="6">
    <location>
        <begin position="253"/>
        <end position="271"/>
    </location>
</feature>
<feature type="transmembrane region" description="Helical" evidence="6">
    <location>
        <begin position="12"/>
        <end position="32"/>
    </location>
</feature>
<dbReference type="SUPFAM" id="SSF103473">
    <property type="entry name" value="MFS general substrate transporter"/>
    <property type="match status" value="1"/>
</dbReference>
<dbReference type="InterPro" id="IPR011701">
    <property type="entry name" value="MFS"/>
</dbReference>
<comment type="caution">
    <text evidence="8">The sequence shown here is derived from an EMBL/GenBank/DDBJ whole genome shotgun (WGS) entry which is preliminary data.</text>
</comment>
<keyword evidence="3 6" id="KW-0812">Transmembrane</keyword>
<organism evidence="8 9">
    <name type="scientific">Lactobacillus pasteurii DSM 23907 = CRBIP 24.76</name>
    <dbReference type="NCBI Taxonomy" id="1423790"/>
    <lineage>
        <taxon>Bacteria</taxon>
        <taxon>Bacillati</taxon>
        <taxon>Bacillota</taxon>
        <taxon>Bacilli</taxon>
        <taxon>Lactobacillales</taxon>
        <taxon>Lactobacillaceae</taxon>
        <taxon>Lactobacillus</taxon>
    </lineage>
</organism>
<keyword evidence="9" id="KW-1185">Reference proteome</keyword>
<evidence type="ECO:0000256" key="5">
    <source>
        <dbReference type="ARBA" id="ARBA00023136"/>
    </source>
</evidence>
<dbReference type="Proteomes" id="UP000009311">
    <property type="component" value="Unassembled WGS sequence"/>
</dbReference>
<sequence length="373" mass="40716">MRHIGYNYSQINLFLSIFWIVTFFAEVPSGYIADKFGYLKTITVSGIIRAVGLLVLAFSPFNLFYMTLSGILTAIGDSLQSGTMDSWIANKSAIGHTKNELGSIYSGYRIIATPITMLATFVGANILGNINLQLPLIAGAIFLIVTSLTVIPMFKYDSQNLQSKINIWSGINIVSDVKEAVKHEKKTLAIVLLLLPIAIISSGPLDQWQIYFQHGKHVNSGTISVFMTLSGMLAITIYNRVVSKKQLNNKNQLDLIVMSSIMMTVTIWLVVVTRSSYYASLVLFMVHTMFGSVENLIAGVVLQSAIETENRRATIISVSNALDAGIEVIALAANGFLSDHYGIGFAWNSLAAVGLAIFVLGFIVSKRRLGVGK</sequence>
<keyword evidence="5 6" id="KW-0472">Membrane</keyword>
<proteinExistence type="predicted"/>
<feature type="transmembrane region" description="Helical" evidence="6">
    <location>
        <begin position="134"/>
        <end position="154"/>
    </location>
</feature>
<dbReference type="PANTHER" id="PTHR23530:SF1">
    <property type="entry name" value="PERMEASE, MAJOR FACILITATOR SUPERFAMILY-RELATED"/>
    <property type="match status" value="1"/>
</dbReference>
<dbReference type="InterPro" id="IPR036259">
    <property type="entry name" value="MFS_trans_sf"/>
</dbReference>
<dbReference type="Pfam" id="PF07690">
    <property type="entry name" value="MFS_1"/>
    <property type="match status" value="1"/>
</dbReference>
<dbReference type="PANTHER" id="PTHR23530">
    <property type="entry name" value="TRANSPORT PROTEIN-RELATED"/>
    <property type="match status" value="1"/>
</dbReference>
<evidence type="ECO:0000259" key="7">
    <source>
        <dbReference type="PROSITE" id="PS50850"/>
    </source>
</evidence>
<feature type="transmembrane region" description="Helical" evidence="6">
    <location>
        <begin position="345"/>
        <end position="364"/>
    </location>
</feature>
<evidence type="ECO:0000313" key="9">
    <source>
        <dbReference type="Proteomes" id="UP000009311"/>
    </source>
</evidence>
<dbReference type="GO" id="GO:0022857">
    <property type="term" value="F:transmembrane transporter activity"/>
    <property type="evidence" value="ECO:0007669"/>
    <property type="project" value="InterPro"/>
</dbReference>
<dbReference type="Gene3D" id="1.20.1250.20">
    <property type="entry name" value="MFS general substrate transporter like domains"/>
    <property type="match status" value="1"/>
</dbReference>
<keyword evidence="2" id="KW-0813">Transport</keyword>
<accession>I7J131</accession>
<dbReference type="STRING" id="1423790.BN53_08275"/>
<evidence type="ECO:0000256" key="2">
    <source>
        <dbReference type="ARBA" id="ARBA00022448"/>
    </source>
</evidence>
<feature type="transmembrane region" description="Helical" evidence="6">
    <location>
        <begin position="314"/>
        <end position="333"/>
    </location>
</feature>